<keyword evidence="1" id="KW-0472">Membrane</keyword>
<evidence type="ECO:0000313" key="2">
    <source>
        <dbReference type="EMBL" id="PXY88259.1"/>
    </source>
</evidence>
<keyword evidence="1" id="KW-0812">Transmembrane</keyword>
<organism evidence="2 3">
    <name type="scientific">Bifidobacterium asteroides</name>
    <dbReference type="NCBI Taxonomy" id="1684"/>
    <lineage>
        <taxon>Bacteria</taxon>
        <taxon>Bacillati</taxon>
        <taxon>Actinomycetota</taxon>
        <taxon>Actinomycetes</taxon>
        <taxon>Bifidobacteriales</taxon>
        <taxon>Bifidobacteriaceae</taxon>
        <taxon>Bifidobacterium</taxon>
    </lineage>
</organism>
<evidence type="ECO:0000313" key="3">
    <source>
        <dbReference type="Proteomes" id="UP000248128"/>
    </source>
</evidence>
<proteinExistence type="predicted"/>
<dbReference type="AlphaFoldDB" id="A0A318MJA7"/>
<evidence type="ECO:0000256" key="1">
    <source>
        <dbReference type="SAM" id="Phobius"/>
    </source>
</evidence>
<feature type="transmembrane region" description="Helical" evidence="1">
    <location>
        <begin position="33"/>
        <end position="50"/>
    </location>
</feature>
<name>A0A318MJA7_9BIFI</name>
<gene>
    <name evidence="2" type="ORF">DKK74_05395</name>
</gene>
<protein>
    <submittedName>
        <fullName evidence="2">Uncharacterized protein</fullName>
    </submittedName>
</protein>
<reference evidence="2 3" key="1">
    <citation type="submission" date="2018-05" db="EMBL/GenBank/DDBJ databases">
        <title>Reference genomes for bee gut microbiota database.</title>
        <authorList>
            <person name="Ellegaard K.M."/>
        </authorList>
    </citation>
    <scope>NUCLEOTIDE SEQUENCE [LARGE SCALE GENOMIC DNA]</scope>
    <source>
        <strain evidence="2 3">ESL0199</strain>
    </source>
</reference>
<accession>A0A318MJA7</accession>
<keyword evidence="1" id="KW-1133">Transmembrane helix</keyword>
<dbReference type="Proteomes" id="UP000248128">
    <property type="component" value="Unassembled WGS sequence"/>
</dbReference>
<comment type="caution">
    <text evidence="2">The sequence shown here is derived from an EMBL/GenBank/DDBJ whole genome shotgun (WGS) entry which is preliminary data.</text>
</comment>
<feature type="transmembrane region" description="Helical" evidence="1">
    <location>
        <begin position="7"/>
        <end position="27"/>
    </location>
</feature>
<sequence length="79" mass="8492">MRGRGVGYAKVSVNAANCIISFFFLLLLKEVGGAFTCFSFALINVGAIFFTKAYIPQIEQGAEDVTGKTRLTPDKIGPT</sequence>
<dbReference type="EMBL" id="QGLK01000004">
    <property type="protein sequence ID" value="PXY88259.1"/>
    <property type="molecule type" value="Genomic_DNA"/>
</dbReference>